<evidence type="ECO:0000259" key="3">
    <source>
        <dbReference type="Pfam" id="PF01361"/>
    </source>
</evidence>
<dbReference type="EMBL" id="UYIG01000123">
    <property type="protein sequence ID" value="VDG28732.1"/>
    <property type="molecule type" value="Genomic_DNA"/>
</dbReference>
<evidence type="ECO:0000313" key="5">
    <source>
        <dbReference type="Proteomes" id="UP000289996"/>
    </source>
</evidence>
<dbReference type="RefSeq" id="WP_130847257.1">
    <property type="nucleotide sequence ID" value="NZ_UYIE01000119.1"/>
</dbReference>
<accession>A0A660E8J9</accession>
<dbReference type="InterPro" id="IPR004370">
    <property type="entry name" value="4-OT-like_dom"/>
</dbReference>
<proteinExistence type="inferred from homology"/>
<evidence type="ECO:0000313" key="4">
    <source>
        <dbReference type="EMBL" id="VDG28732.1"/>
    </source>
</evidence>
<name>A0A660E8J9_9LACO</name>
<evidence type="ECO:0000256" key="1">
    <source>
        <dbReference type="ARBA" id="ARBA00006723"/>
    </source>
</evidence>
<dbReference type="InterPro" id="IPR014347">
    <property type="entry name" value="Tautomerase/MIF_sf"/>
</dbReference>
<dbReference type="SUPFAM" id="SSF55331">
    <property type="entry name" value="Tautomerase/MIF"/>
    <property type="match status" value="1"/>
</dbReference>
<gene>
    <name evidence="4" type="ORF">MUDAN_MDHGFNIF_03139</name>
</gene>
<dbReference type="Pfam" id="PF01361">
    <property type="entry name" value="Tautomerase"/>
    <property type="match status" value="1"/>
</dbReference>
<comment type="similarity">
    <text evidence="1">Belongs to the 4-oxalocrotonate tautomerase family.</text>
</comment>
<dbReference type="AlphaFoldDB" id="A0A660E8J9"/>
<dbReference type="GO" id="GO:0016853">
    <property type="term" value="F:isomerase activity"/>
    <property type="evidence" value="ECO:0007669"/>
    <property type="project" value="UniProtKB-KW"/>
</dbReference>
<keyword evidence="2" id="KW-0413">Isomerase</keyword>
<evidence type="ECO:0000256" key="2">
    <source>
        <dbReference type="ARBA" id="ARBA00023235"/>
    </source>
</evidence>
<dbReference type="OrthoDB" id="9803586at2"/>
<dbReference type="PANTHER" id="PTHR35530">
    <property type="entry name" value="TAUTOMERASE-RELATED"/>
    <property type="match status" value="1"/>
</dbReference>
<organism evidence="4 5">
    <name type="scientific">Lactiplantibacillus mudanjiangensis</name>
    <dbReference type="NCBI Taxonomy" id="1296538"/>
    <lineage>
        <taxon>Bacteria</taxon>
        <taxon>Bacillati</taxon>
        <taxon>Bacillota</taxon>
        <taxon>Bacilli</taxon>
        <taxon>Lactobacillales</taxon>
        <taxon>Lactobacillaceae</taxon>
        <taxon>Lactiplantibacillus</taxon>
    </lineage>
</organism>
<dbReference type="Gene3D" id="3.30.429.10">
    <property type="entry name" value="Macrophage Migration Inhibitory Factor"/>
    <property type="match status" value="2"/>
</dbReference>
<feature type="domain" description="4-oxalocrotonate tautomerase-like" evidence="3">
    <location>
        <begin position="64"/>
        <end position="118"/>
    </location>
</feature>
<dbReference type="PANTHER" id="PTHR35530:SF1">
    <property type="entry name" value="2-HYDROXYMUCONATE TAUTOMERASE"/>
    <property type="match status" value="1"/>
</dbReference>
<protein>
    <recommendedName>
        <fullName evidence="3">4-oxalocrotonate tautomerase-like domain-containing protein</fullName>
    </recommendedName>
</protein>
<sequence>MPYLNVRLATSESATTAQAVATLLTDLAVNVLGKQADVAAVDIQFADPKRWFVGGQSVTAQTFYLEVKLTAGTNTRNEKARFIAEAFAGLKHLLGQVTPTSYIVLQDVNADDWGFGGQTQGYRYIANQVKSH</sequence>
<reference evidence="4 5" key="1">
    <citation type="submission" date="2018-11" db="EMBL/GenBank/DDBJ databases">
        <authorList>
            <person name="Wuyts S."/>
        </authorList>
    </citation>
    <scope>NUCLEOTIDE SEQUENCE [LARGE SCALE GENOMIC DNA]</scope>
    <source>
        <strain evidence="4">Lactobacillus mudanjiangensis AMBF249</strain>
    </source>
</reference>
<keyword evidence="5" id="KW-1185">Reference proteome</keyword>
<dbReference type="Proteomes" id="UP000289996">
    <property type="component" value="Unassembled WGS sequence"/>
</dbReference>